<dbReference type="PRINTS" id="PR00081">
    <property type="entry name" value="GDHRDH"/>
</dbReference>
<dbReference type="CDD" id="cd05233">
    <property type="entry name" value="SDR_c"/>
    <property type="match status" value="1"/>
</dbReference>
<reference evidence="6 7" key="1">
    <citation type="submission" date="2016-07" db="EMBL/GenBank/DDBJ databases">
        <title>Draft genome sequence of Prauserella sp. YIM 121212, isolated from alkaline soil.</title>
        <authorList>
            <person name="Ruckert C."/>
            <person name="Albersmeier A."/>
            <person name="Jiang C.-L."/>
            <person name="Jiang Y."/>
            <person name="Kalinowski J."/>
            <person name="Schneider O."/>
            <person name="Winkler A."/>
            <person name="Zotchev S.B."/>
        </authorList>
    </citation>
    <scope>NUCLEOTIDE SEQUENCE [LARGE SCALE GENOMIC DNA]</scope>
    <source>
        <strain evidence="6 7">YIM 121212</strain>
    </source>
</reference>
<evidence type="ECO:0000256" key="2">
    <source>
        <dbReference type="ARBA" id="ARBA00023002"/>
    </source>
</evidence>
<dbReference type="InterPro" id="IPR002347">
    <property type="entry name" value="SDR_fam"/>
</dbReference>
<evidence type="ECO:0000256" key="1">
    <source>
        <dbReference type="ARBA" id="ARBA00006484"/>
    </source>
</evidence>
<comment type="caution">
    <text evidence="6">The sequence shown here is derived from an EMBL/GenBank/DDBJ whole genome shotgun (WGS) entry which is preliminary data.</text>
</comment>
<dbReference type="SUPFAM" id="SSF51735">
    <property type="entry name" value="NAD(P)-binding Rossmann-fold domains"/>
    <property type="match status" value="1"/>
</dbReference>
<dbReference type="PROSITE" id="PS00061">
    <property type="entry name" value="ADH_SHORT"/>
    <property type="match status" value="1"/>
</dbReference>
<evidence type="ECO:0000256" key="3">
    <source>
        <dbReference type="ARBA" id="ARBA00023027"/>
    </source>
</evidence>
<dbReference type="FunFam" id="3.40.50.720:FF:000084">
    <property type="entry name" value="Short-chain dehydrogenase reductase"/>
    <property type="match status" value="1"/>
</dbReference>
<dbReference type="EMBL" id="MASU01000005">
    <property type="protein sequence ID" value="PXY35330.1"/>
    <property type="molecule type" value="Genomic_DNA"/>
</dbReference>
<feature type="domain" description="Ketoreductase" evidence="5">
    <location>
        <begin position="7"/>
        <end position="199"/>
    </location>
</feature>
<dbReference type="Gene3D" id="3.40.50.720">
    <property type="entry name" value="NAD(P)-binding Rossmann-like Domain"/>
    <property type="match status" value="1"/>
</dbReference>
<protein>
    <submittedName>
        <fullName evidence="6">3-ketoacyl-ACP reductase</fullName>
    </submittedName>
</protein>
<evidence type="ECO:0000259" key="5">
    <source>
        <dbReference type="SMART" id="SM00822"/>
    </source>
</evidence>
<evidence type="ECO:0000313" key="6">
    <source>
        <dbReference type="EMBL" id="PXY35330.1"/>
    </source>
</evidence>
<accession>A0A318LP59</accession>
<dbReference type="OrthoDB" id="3206777at2"/>
<dbReference type="InterPro" id="IPR020904">
    <property type="entry name" value="Sc_DH/Rdtase_CS"/>
</dbReference>
<dbReference type="AlphaFoldDB" id="A0A318LP59"/>
<dbReference type="PRINTS" id="PR00080">
    <property type="entry name" value="SDRFAMILY"/>
</dbReference>
<dbReference type="GO" id="GO:0016491">
    <property type="term" value="F:oxidoreductase activity"/>
    <property type="evidence" value="ECO:0007669"/>
    <property type="project" value="UniProtKB-KW"/>
</dbReference>
<proteinExistence type="inferred from homology"/>
<evidence type="ECO:0000313" key="7">
    <source>
        <dbReference type="Proteomes" id="UP000247892"/>
    </source>
</evidence>
<evidence type="ECO:0000256" key="4">
    <source>
        <dbReference type="RuleBase" id="RU000363"/>
    </source>
</evidence>
<gene>
    <name evidence="6" type="ORF">BA062_07205</name>
</gene>
<dbReference type="Proteomes" id="UP000247892">
    <property type="component" value="Unassembled WGS sequence"/>
</dbReference>
<keyword evidence="3" id="KW-0520">NAD</keyword>
<name>A0A318LP59_9PSEU</name>
<dbReference type="InterPro" id="IPR023985">
    <property type="entry name" value="SDR_subfam_1"/>
</dbReference>
<organism evidence="6 7">
    <name type="scientific">Prauserella flavalba</name>
    <dbReference type="NCBI Taxonomy" id="1477506"/>
    <lineage>
        <taxon>Bacteria</taxon>
        <taxon>Bacillati</taxon>
        <taxon>Actinomycetota</taxon>
        <taxon>Actinomycetes</taxon>
        <taxon>Pseudonocardiales</taxon>
        <taxon>Pseudonocardiaceae</taxon>
        <taxon>Prauserella</taxon>
    </lineage>
</organism>
<keyword evidence="2" id="KW-0560">Oxidoreductase</keyword>
<dbReference type="PANTHER" id="PTHR24321:SF8">
    <property type="entry name" value="ESTRADIOL 17-BETA-DEHYDROGENASE 8-RELATED"/>
    <property type="match status" value="1"/>
</dbReference>
<comment type="similarity">
    <text evidence="1 4">Belongs to the short-chain dehydrogenases/reductases (SDR) family.</text>
</comment>
<dbReference type="PANTHER" id="PTHR24321">
    <property type="entry name" value="DEHYDROGENASES, SHORT CHAIN"/>
    <property type="match status" value="1"/>
</dbReference>
<dbReference type="InterPro" id="IPR057326">
    <property type="entry name" value="KR_dom"/>
</dbReference>
<dbReference type="NCBIfam" id="TIGR03971">
    <property type="entry name" value="SDR_subfam_1"/>
    <property type="match status" value="1"/>
</dbReference>
<sequence>MARVANKVALVTGAAKGMGRSHCVRLAEEGADIVALDHCTQEDGVQYPMGTPEDLAETAALVEKHGRRVITSQADVRDLAALEALVAEARRTLGSLDIVVANAGISTLGAAWELTPQQWQAIIDTNLTGTWNTVKAVAPAMIEQATGGAIVLVSSVAGIKGFGGMGHYSASKAGIIGLMQTLAQELGPHAIRVNTVNPGLINTDMSMNKALISQFLPDNPNPTREDIAEAYKGLTILPNPWLEPVDVSNAVLWLSSDEARYITGITVPVDGGQLVRS</sequence>
<dbReference type="NCBIfam" id="NF009467">
    <property type="entry name" value="PRK12826.1-3"/>
    <property type="match status" value="1"/>
</dbReference>
<dbReference type="InterPro" id="IPR036291">
    <property type="entry name" value="NAD(P)-bd_dom_sf"/>
</dbReference>
<dbReference type="Pfam" id="PF00106">
    <property type="entry name" value="adh_short"/>
    <property type="match status" value="1"/>
</dbReference>
<dbReference type="SMART" id="SM00822">
    <property type="entry name" value="PKS_KR"/>
    <property type="match status" value="1"/>
</dbReference>
<dbReference type="RefSeq" id="WP_110335323.1">
    <property type="nucleotide sequence ID" value="NZ_JBHVKT010000026.1"/>
</dbReference>
<keyword evidence="7" id="KW-1185">Reference proteome</keyword>